<dbReference type="Pfam" id="PF00400">
    <property type="entry name" value="WD40"/>
    <property type="match status" value="2"/>
</dbReference>
<dbReference type="InterPro" id="IPR036322">
    <property type="entry name" value="WD40_repeat_dom_sf"/>
</dbReference>
<dbReference type="InterPro" id="IPR015943">
    <property type="entry name" value="WD40/YVTN_repeat-like_dom_sf"/>
</dbReference>
<reference evidence="3" key="1">
    <citation type="submission" date="2023-10" db="EMBL/GenBank/DDBJ databases">
        <authorList>
            <person name="Chen Y."/>
            <person name="Shah S."/>
            <person name="Dougan E. K."/>
            <person name="Thang M."/>
            <person name="Chan C."/>
        </authorList>
    </citation>
    <scope>NUCLEOTIDE SEQUENCE [LARGE SCALE GENOMIC DNA]</scope>
</reference>
<sequence>MNDSCRFHDQEMRESKERPSRLQGPRLGADALVQVWAVPSSKKLAGAGAEWRTAASFHAGGGALAAAAWSPDGARIATVGEDGLANVWAACPERGAEAWALAAALPGHAAGACSVAWCPDGARLLTGAADRTARIWDPSRHEEALLQLPA</sequence>
<gene>
    <name evidence="3" type="ORF">PCOR1329_LOCUS3441</name>
</gene>
<dbReference type="SUPFAM" id="SSF50978">
    <property type="entry name" value="WD40 repeat-like"/>
    <property type="match status" value="1"/>
</dbReference>
<protein>
    <submittedName>
        <fullName evidence="3">Uncharacterized protein</fullName>
    </submittedName>
</protein>
<dbReference type="PROSITE" id="PS50294">
    <property type="entry name" value="WD_REPEATS_REGION"/>
    <property type="match status" value="1"/>
</dbReference>
<name>A0ABN9PLE2_9DINO</name>
<proteinExistence type="predicted"/>
<dbReference type="PANTHER" id="PTHR19879:SF9">
    <property type="entry name" value="TRANSCRIPTION INITIATION FACTOR TFIID SUBUNIT 5"/>
    <property type="match status" value="1"/>
</dbReference>
<keyword evidence="1" id="KW-0853">WD repeat</keyword>
<dbReference type="Gene3D" id="2.130.10.10">
    <property type="entry name" value="YVTN repeat-like/Quinoprotein amine dehydrogenase"/>
    <property type="match status" value="1"/>
</dbReference>
<feature type="repeat" description="WD" evidence="1">
    <location>
        <begin position="105"/>
        <end position="137"/>
    </location>
</feature>
<dbReference type="EMBL" id="CAUYUJ010000891">
    <property type="protein sequence ID" value="CAK0793022.1"/>
    <property type="molecule type" value="Genomic_DNA"/>
</dbReference>
<dbReference type="Proteomes" id="UP001189429">
    <property type="component" value="Unassembled WGS sequence"/>
</dbReference>
<accession>A0ABN9PLE2</accession>
<feature type="compositionally biased region" description="Basic and acidic residues" evidence="2">
    <location>
        <begin position="1"/>
        <end position="20"/>
    </location>
</feature>
<dbReference type="PROSITE" id="PS50082">
    <property type="entry name" value="WD_REPEATS_2"/>
    <property type="match status" value="2"/>
</dbReference>
<dbReference type="SMART" id="SM00320">
    <property type="entry name" value="WD40"/>
    <property type="match status" value="2"/>
</dbReference>
<keyword evidence="4" id="KW-1185">Reference proteome</keyword>
<evidence type="ECO:0000313" key="3">
    <source>
        <dbReference type="EMBL" id="CAK0793022.1"/>
    </source>
</evidence>
<comment type="caution">
    <text evidence="3">The sequence shown here is derived from an EMBL/GenBank/DDBJ whole genome shotgun (WGS) entry which is preliminary data.</text>
</comment>
<feature type="repeat" description="WD" evidence="1">
    <location>
        <begin position="57"/>
        <end position="88"/>
    </location>
</feature>
<evidence type="ECO:0000313" key="4">
    <source>
        <dbReference type="Proteomes" id="UP001189429"/>
    </source>
</evidence>
<feature type="region of interest" description="Disordered" evidence="2">
    <location>
        <begin position="1"/>
        <end position="24"/>
    </location>
</feature>
<dbReference type="InterPro" id="IPR001680">
    <property type="entry name" value="WD40_rpt"/>
</dbReference>
<evidence type="ECO:0000256" key="2">
    <source>
        <dbReference type="SAM" id="MobiDB-lite"/>
    </source>
</evidence>
<organism evidence="3 4">
    <name type="scientific">Prorocentrum cordatum</name>
    <dbReference type="NCBI Taxonomy" id="2364126"/>
    <lineage>
        <taxon>Eukaryota</taxon>
        <taxon>Sar</taxon>
        <taxon>Alveolata</taxon>
        <taxon>Dinophyceae</taxon>
        <taxon>Prorocentrales</taxon>
        <taxon>Prorocentraceae</taxon>
        <taxon>Prorocentrum</taxon>
    </lineage>
</organism>
<evidence type="ECO:0000256" key="1">
    <source>
        <dbReference type="PROSITE-ProRule" id="PRU00221"/>
    </source>
</evidence>
<dbReference type="PANTHER" id="PTHR19879">
    <property type="entry name" value="TRANSCRIPTION INITIATION FACTOR TFIID"/>
    <property type="match status" value="1"/>
</dbReference>